<dbReference type="AlphaFoldDB" id="A0A2W5K0G0"/>
<feature type="transmembrane region" description="Helical" evidence="4">
    <location>
        <begin position="248"/>
        <end position="268"/>
    </location>
</feature>
<feature type="transmembrane region" description="Helical" evidence="4">
    <location>
        <begin position="405"/>
        <end position="428"/>
    </location>
</feature>
<feature type="transmembrane region" description="Helical" evidence="4">
    <location>
        <begin position="92"/>
        <end position="114"/>
    </location>
</feature>
<sequence length="470" mass="50072">MSRDATPTSGGRSLLRTALSLRREEVGPVLIAASFFFCVLTALMLLRPARDALGMERGIESIRWLFAGTVLVTLAINPVFGWLVGRLRRLQVIAVTYGFFVLSLVGFWVLLRFAPGAVGERSGQVFYVWFSVFNLFVTMVFWALLADRFGSDQGKRCFALISAGGTLGAIVGPWLTSRLAEPLGTPSLLLVASGFLLLALVAARLLVRMTPDRIDADAADAGASAADEIGSIGGSAWAGLHAVFRSRYLAGIAGYVLLMTVLATFIYFTRLHMVAAVSDDVDARAALLGNIDLWTQVAVLVLQLGLTGRLIERFGFGWALALLPIATAAGFIGLAVYGSFVVLIGLEAVNRAVQRGIARPAREALFTVVSREEKYKAKAFIDTFVYRAGDVVGAQVEGVLGRLGLAVGGLAGVVVPMALLWAALGIWLGRAQWRRASGSAADAASASPDAVRDAPVLPAVHIAFASTRRF</sequence>
<feature type="transmembrane region" description="Helical" evidence="4">
    <location>
        <begin position="157"/>
        <end position="175"/>
    </location>
</feature>
<dbReference type="SUPFAM" id="SSF103473">
    <property type="entry name" value="MFS general substrate transporter"/>
    <property type="match status" value="1"/>
</dbReference>
<feature type="transmembrane region" description="Helical" evidence="4">
    <location>
        <begin position="318"/>
        <end position="346"/>
    </location>
</feature>
<reference evidence="5 6" key="1">
    <citation type="submission" date="2017-08" db="EMBL/GenBank/DDBJ databases">
        <title>Infants hospitalized years apart are colonized by the same room-sourced microbial strains.</title>
        <authorList>
            <person name="Brooks B."/>
            <person name="Olm M.R."/>
            <person name="Firek B.A."/>
            <person name="Baker R."/>
            <person name="Thomas B.C."/>
            <person name="Morowitz M.J."/>
            <person name="Banfield J.F."/>
        </authorList>
    </citation>
    <scope>NUCLEOTIDE SEQUENCE [LARGE SCALE GENOMIC DNA]</scope>
    <source>
        <strain evidence="5">S2_005_003_R2_42</strain>
    </source>
</reference>
<dbReference type="PANTHER" id="PTHR43596">
    <property type="entry name" value="ADP,ATP CARRIER PROTEIN"/>
    <property type="match status" value="1"/>
</dbReference>
<dbReference type="Proteomes" id="UP000249046">
    <property type="component" value="Unassembled WGS sequence"/>
</dbReference>
<dbReference type="PANTHER" id="PTHR43596:SF1">
    <property type="entry name" value="ADP,ATP CARRIER PROTEIN"/>
    <property type="match status" value="1"/>
</dbReference>
<dbReference type="Pfam" id="PF07690">
    <property type="entry name" value="MFS_1"/>
    <property type="match status" value="1"/>
</dbReference>
<keyword evidence="1 4" id="KW-0812">Transmembrane</keyword>
<feature type="transmembrane region" description="Helical" evidence="4">
    <location>
        <begin position="26"/>
        <end position="45"/>
    </location>
</feature>
<accession>A0A2W5K0G0</accession>
<evidence type="ECO:0000313" key="5">
    <source>
        <dbReference type="EMBL" id="PZQ10842.1"/>
    </source>
</evidence>
<keyword evidence="3 4" id="KW-0472">Membrane</keyword>
<dbReference type="Gene3D" id="1.20.1250.20">
    <property type="entry name" value="MFS general substrate transporter like domains"/>
    <property type="match status" value="1"/>
</dbReference>
<name>A0A2W5K0G0_9GAMM</name>
<keyword evidence="2 4" id="KW-1133">Transmembrane helix</keyword>
<dbReference type="GO" id="GO:0022857">
    <property type="term" value="F:transmembrane transporter activity"/>
    <property type="evidence" value="ECO:0007669"/>
    <property type="project" value="InterPro"/>
</dbReference>
<organism evidence="5 6">
    <name type="scientific">Rhodanobacter denitrificans</name>
    <dbReference type="NCBI Taxonomy" id="666685"/>
    <lineage>
        <taxon>Bacteria</taxon>
        <taxon>Pseudomonadati</taxon>
        <taxon>Pseudomonadota</taxon>
        <taxon>Gammaproteobacteria</taxon>
        <taxon>Lysobacterales</taxon>
        <taxon>Rhodanobacteraceae</taxon>
        <taxon>Rhodanobacter</taxon>
    </lineage>
</organism>
<feature type="transmembrane region" description="Helical" evidence="4">
    <location>
        <begin position="65"/>
        <end position="85"/>
    </location>
</feature>
<evidence type="ECO:0000256" key="3">
    <source>
        <dbReference type="ARBA" id="ARBA00023136"/>
    </source>
</evidence>
<feature type="transmembrane region" description="Helical" evidence="4">
    <location>
        <begin position="288"/>
        <end position="306"/>
    </location>
</feature>
<gene>
    <name evidence="5" type="ORF">DI564_15235</name>
</gene>
<dbReference type="EMBL" id="QFPO01000018">
    <property type="protein sequence ID" value="PZQ10842.1"/>
    <property type="molecule type" value="Genomic_DNA"/>
</dbReference>
<protein>
    <submittedName>
        <fullName evidence="5">MFS transporter</fullName>
    </submittedName>
</protein>
<comment type="caution">
    <text evidence="5">The sequence shown here is derived from an EMBL/GenBank/DDBJ whole genome shotgun (WGS) entry which is preliminary data.</text>
</comment>
<evidence type="ECO:0000256" key="4">
    <source>
        <dbReference type="SAM" id="Phobius"/>
    </source>
</evidence>
<proteinExistence type="predicted"/>
<dbReference type="InterPro" id="IPR011701">
    <property type="entry name" value="MFS"/>
</dbReference>
<evidence type="ECO:0000313" key="6">
    <source>
        <dbReference type="Proteomes" id="UP000249046"/>
    </source>
</evidence>
<feature type="transmembrane region" description="Helical" evidence="4">
    <location>
        <begin position="126"/>
        <end position="145"/>
    </location>
</feature>
<dbReference type="InterPro" id="IPR036259">
    <property type="entry name" value="MFS_trans_sf"/>
</dbReference>
<evidence type="ECO:0000256" key="1">
    <source>
        <dbReference type="ARBA" id="ARBA00022692"/>
    </source>
</evidence>
<evidence type="ECO:0000256" key="2">
    <source>
        <dbReference type="ARBA" id="ARBA00022989"/>
    </source>
</evidence>
<feature type="transmembrane region" description="Helical" evidence="4">
    <location>
        <begin position="187"/>
        <end position="207"/>
    </location>
</feature>